<protein>
    <submittedName>
        <fullName evidence="2">PadR family transcriptional regulator</fullName>
    </submittedName>
</protein>
<evidence type="ECO:0000313" key="3">
    <source>
        <dbReference type="Proteomes" id="UP000216057"/>
    </source>
</evidence>
<dbReference type="PANTHER" id="PTHR33169">
    <property type="entry name" value="PADR-FAMILY TRANSCRIPTIONAL REGULATOR"/>
    <property type="match status" value="1"/>
</dbReference>
<dbReference type="SUPFAM" id="SSF46785">
    <property type="entry name" value="Winged helix' DNA-binding domain"/>
    <property type="match status" value="1"/>
</dbReference>
<dbReference type="Pfam" id="PF03551">
    <property type="entry name" value="PadR"/>
    <property type="match status" value="1"/>
</dbReference>
<name>A0A261G9G5_9BIFI</name>
<dbReference type="Gene3D" id="1.10.10.10">
    <property type="entry name" value="Winged helix-like DNA-binding domain superfamily/Winged helix DNA-binding domain"/>
    <property type="match status" value="1"/>
</dbReference>
<dbReference type="Proteomes" id="UP000216057">
    <property type="component" value="Unassembled WGS sequence"/>
</dbReference>
<comment type="caution">
    <text evidence="2">The sequence shown here is derived from an EMBL/GenBank/DDBJ whole genome shotgun (WGS) entry which is preliminary data.</text>
</comment>
<evidence type="ECO:0000259" key="1">
    <source>
        <dbReference type="Pfam" id="PF03551"/>
    </source>
</evidence>
<dbReference type="InterPro" id="IPR005149">
    <property type="entry name" value="Tscrpt_reg_PadR_N"/>
</dbReference>
<evidence type="ECO:0000313" key="2">
    <source>
        <dbReference type="EMBL" id="OZG68071.1"/>
    </source>
</evidence>
<feature type="domain" description="Transcription regulator PadR N-terminal" evidence="1">
    <location>
        <begin position="19"/>
        <end position="91"/>
    </location>
</feature>
<sequence length="123" mass="13454">MGEAMVPTQMLKGVIEGCVLAVIAREETYGYAISQQLSDYGFGAIAEGTIYPVLLRLERNGCIASQYRQSVLGPKRKYYTLTTQGEAALREFHMQFNTLAGAVDSLFADAVPLKSPTVQEIES</sequence>
<accession>A0A261G9G5</accession>
<dbReference type="AlphaFoldDB" id="A0A261G9G5"/>
<dbReference type="InterPro" id="IPR036390">
    <property type="entry name" value="WH_DNA-bd_sf"/>
</dbReference>
<organism evidence="2 3">
    <name type="scientific">Bifidobacterium eulemuris</name>
    <dbReference type="NCBI Taxonomy" id="1765219"/>
    <lineage>
        <taxon>Bacteria</taxon>
        <taxon>Bacillati</taxon>
        <taxon>Actinomycetota</taxon>
        <taxon>Actinomycetes</taxon>
        <taxon>Bifidobacteriales</taxon>
        <taxon>Bifidobacteriaceae</taxon>
        <taxon>Bifidobacterium</taxon>
    </lineage>
</organism>
<proteinExistence type="predicted"/>
<gene>
    <name evidence="2" type="ORF">BEUL_1082</name>
</gene>
<dbReference type="RefSeq" id="WP_211279918.1">
    <property type="nucleotide sequence ID" value="NZ_CP062938.1"/>
</dbReference>
<dbReference type="InterPro" id="IPR036388">
    <property type="entry name" value="WH-like_DNA-bd_sf"/>
</dbReference>
<reference evidence="2 3" key="1">
    <citation type="journal article" date="2017" name="BMC Genomics">
        <title>Comparative genomic and phylogenomic analyses of the Bifidobacteriaceae family.</title>
        <authorList>
            <person name="Lugli G.A."/>
            <person name="Milani C."/>
            <person name="Turroni F."/>
            <person name="Duranti S."/>
            <person name="Mancabelli L."/>
            <person name="Mangifesta M."/>
            <person name="Ferrario C."/>
            <person name="Modesto M."/>
            <person name="Mattarelli P."/>
            <person name="Jiri K."/>
            <person name="van Sinderen D."/>
            <person name="Ventura M."/>
        </authorList>
    </citation>
    <scope>NUCLEOTIDE SEQUENCE [LARGE SCALE GENOMIC DNA]</scope>
    <source>
        <strain evidence="2 3">DSM 100216</strain>
    </source>
</reference>
<dbReference type="EMBL" id="MWWZ01000006">
    <property type="protein sequence ID" value="OZG68071.1"/>
    <property type="molecule type" value="Genomic_DNA"/>
</dbReference>
<dbReference type="PANTHER" id="PTHR33169:SF14">
    <property type="entry name" value="TRANSCRIPTIONAL REGULATOR RV3488"/>
    <property type="match status" value="1"/>
</dbReference>
<dbReference type="InterPro" id="IPR052509">
    <property type="entry name" value="Metal_resp_DNA-bind_regulator"/>
</dbReference>